<comment type="caution">
    <text evidence="1">The sequence shown here is derived from an EMBL/GenBank/DDBJ whole genome shotgun (WGS) entry which is preliminary data.</text>
</comment>
<dbReference type="AlphaFoldDB" id="A0A558H2N2"/>
<sequence length="448" mass="48207">MAFRIGTASADITPSLSTNPYMAGYGSTDGGREATSSSPFEPLYARAILIWEDAHPHIIISLDVLALPRSMHQRIRDRIIDLADWTSSDILIQATHTHNGPALIDTLHPFMAYGLSDLGLVRSYSADLEDTIVNLAQEALDADETAVTFDYKVSTQNFSANRVGLPYTETAVPILVARRGNGTPAAVIFSYGCHPISAGLRTLFDGDFAAGACNYIENRNPNCFAMFVQGPAGDQDPGGVRSWELRDQHGDALGATVHSNMQSAGRALSGPMVTRYQEVQLPLDITPTAGNLAAVRAAYVARLANPNGQPQWYQRHAQVMIGRIDSNSYDTAVPSPFQVWKFNGSPQLKIAMIGGELVSGYAAYFRNRNGGTNGIIVGGYANESCCYIPSNEFFPPFMPLGSYEGGWEPDFPGIAGGSMTVYGHLAHFKGGTNGVETTLINAMNSLLA</sequence>
<name>A0A558H2N2_PAENT</name>
<evidence type="ECO:0000313" key="2">
    <source>
        <dbReference type="Proteomes" id="UP000316500"/>
    </source>
</evidence>
<dbReference type="RefSeq" id="WP_144649898.1">
    <property type="nucleotide sequence ID" value="NZ_VNFK01000006.1"/>
</dbReference>
<dbReference type="OrthoDB" id="2579961at2"/>
<evidence type="ECO:0000313" key="1">
    <source>
        <dbReference type="EMBL" id="TVU63389.1"/>
    </source>
</evidence>
<gene>
    <name evidence="1" type="ORF">FQP90_10445</name>
</gene>
<organism evidence="1 2">
    <name type="scientific">Paenarthrobacter nitroguajacolicus</name>
    <name type="common">Arthrobacter nitroguajacolicus</name>
    <dbReference type="NCBI Taxonomy" id="211146"/>
    <lineage>
        <taxon>Bacteria</taxon>
        <taxon>Bacillati</taxon>
        <taxon>Actinomycetota</taxon>
        <taxon>Actinomycetes</taxon>
        <taxon>Micrococcales</taxon>
        <taxon>Micrococcaceae</taxon>
        <taxon>Paenarthrobacter</taxon>
    </lineage>
</organism>
<reference evidence="1 2" key="1">
    <citation type="submission" date="2019-07" db="EMBL/GenBank/DDBJ databases">
        <title>Diversity of Bacteria from Kongsfjorden, Arctic.</title>
        <authorList>
            <person name="Yu Y."/>
        </authorList>
    </citation>
    <scope>NUCLEOTIDE SEQUENCE [LARGE SCALE GENOMIC DNA]</scope>
    <source>
        <strain evidence="1 2">SM1928</strain>
    </source>
</reference>
<proteinExistence type="predicted"/>
<protein>
    <recommendedName>
        <fullName evidence="3">Neutral/alkaline non-lysosomal ceramidase N-terminal domain-containing protein</fullName>
    </recommendedName>
</protein>
<evidence type="ECO:0008006" key="3">
    <source>
        <dbReference type="Google" id="ProtNLM"/>
    </source>
</evidence>
<dbReference type="EMBL" id="VNFK01000006">
    <property type="protein sequence ID" value="TVU63389.1"/>
    <property type="molecule type" value="Genomic_DNA"/>
</dbReference>
<accession>A0A558H2N2</accession>
<dbReference type="Proteomes" id="UP000316500">
    <property type="component" value="Unassembled WGS sequence"/>
</dbReference>